<feature type="region of interest" description="Disordered" evidence="1">
    <location>
        <begin position="291"/>
        <end position="331"/>
    </location>
</feature>
<evidence type="ECO:0000313" key="2">
    <source>
        <dbReference type="EMBL" id="GMT30718.1"/>
    </source>
</evidence>
<dbReference type="AlphaFoldDB" id="A0AAV5WK80"/>
<keyword evidence="3" id="KW-1185">Reference proteome</keyword>
<accession>A0AAV5WK80</accession>
<dbReference type="EMBL" id="BTSY01000005">
    <property type="protein sequence ID" value="GMT30718.1"/>
    <property type="molecule type" value="Genomic_DNA"/>
</dbReference>
<dbReference type="Proteomes" id="UP001432322">
    <property type="component" value="Unassembled WGS sequence"/>
</dbReference>
<name>A0AAV5WK80_9BILA</name>
<evidence type="ECO:0000313" key="3">
    <source>
        <dbReference type="Proteomes" id="UP001432322"/>
    </source>
</evidence>
<sequence length="366" mass="40606">KKMDGIIQALCKERGKLAKKRQEVTTRVLQAKENIAANFTRIIAQAISRCLDLMAQTEKVGRIRIEALDGRIAAINQSLKNTNKTMAIAAQSGTVLHLPTRLCVQKAVIAMSPPVFVEYEHLRNNSMSDAYPLLKLSFSHVVLNHIANLGKGIMTNLIAQSDEQFEVATLPTPTVAATRLMEFSNVTHFTQFHKALICMDSNRSIGNYSMPEPGLNAIGLIAAHIIEMPSRPEYFGVIETKSTDPSDRSPRFKLTCSKRRRYAAAAANTLNISTKTESTTKREESVIDRAIESSGQEGESPSDCQSIDQPGPSSPKRIKMEEEEEIERSKQMENLFSFAKDCEKAVKYEEELAGSTEDEIKLEVDG</sequence>
<gene>
    <name evidence="2" type="ORF">PFISCL1PPCAC_22015</name>
</gene>
<feature type="non-terminal residue" evidence="2">
    <location>
        <position position="1"/>
    </location>
</feature>
<comment type="caution">
    <text evidence="2">The sequence shown here is derived from an EMBL/GenBank/DDBJ whole genome shotgun (WGS) entry which is preliminary data.</text>
</comment>
<organism evidence="2 3">
    <name type="scientific">Pristionchus fissidentatus</name>
    <dbReference type="NCBI Taxonomy" id="1538716"/>
    <lineage>
        <taxon>Eukaryota</taxon>
        <taxon>Metazoa</taxon>
        <taxon>Ecdysozoa</taxon>
        <taxon>Nematoda</taxon>
        <taxon>Chromadorea</taxon>
        <taxon>Rhabditida</taxon>
        <taxon>Rhabditina</taxon>
        <taxon>Diplogasteromorpha</taxon>
        <taxon>Diplogasteroidea</taxon>
        <taxon>Neodiplogasteridae</taxon>
        <taxon>Pristionchus</taxon>
    </lineage>
</organism>
<feature type="compositionally biased region" description="Polar residues" evidence="1">
    <location>
        <begin position="293"/>
        <end position="308"/>
    </location>
</feature>
<evidence type="ECO:0000256" key="1">
    <source>
        <dbReference type="SAM" id="MobiDB-lite"/>
    </source>
</evidence>
<protein>
    <submittedName>
        <fullName evidence="2">Uncharacterized protein</fullName>
    </submittedName>
</protein>
<proteinExistence type="predicted"/>
<reference evidence="2" key="1">
    <citation type="submission" date="2023-10" db="EMBL/GenBank/DDBJ databases">
        <title>Genome assembly of Pristionchus species.</title>
        <authorList>
            <person name="Yoshida K."/>
            <person name="Sommer R.J."/>
        </authorList>
    </citation>
    <scope>NUCLEOTIDE SEQUENCE</scope>
    <source>
        <strain evidence="2">RS5133</strain>
    </source>
</reference>